<dbReference type="EC" id="2.7.7.101" evidence="12"/>
<dbReference type="Pfam" id="PF10410">
    <property type="entry name" value="DnaB_bind"/>
    <property type="match status" value="1"/>
</dbReference>
<comment type="function">
    <text evidence="12 13">RNA polymerase that catalyzes the synthesis of short RNA molecules used as primers for DNA polymerase during DNA replication.</text>
</comment>
<dbReference type="SMART" id="SM00766">
    <property type="entry name" value="DnaG_DnaB_bind"/>
    <property type="match status" value="1"/>
</dbReference>
<evidence type="ECO:0000256" key="3">
    <source>
        <dbReference type="ARBA" id="ARBA00022679"/>
    </source>
</evidence>
<dbReference type="InterPro" id="IPR050219">
    <property type="entry name" value="DnaG_primase"/>
</dbReference>
<dbReference type="GO" id="GO:0008270">
    <property type="term" value="F:zinc ion binding"/>
    <property type="evidence" value="ECO:0007669"/>
    <property type="project" value="UniProtKB-UniRule"/>
</dbReference>
<dbReference type="FunFam" id="3.90.580.10:FF:000001">
    <property type="entry name" value="DNA primase"/>
    <property type="match status" value="1"/>
</dbReference>
<dbReference type="SUPFAM" id="SSF56731">
    <property type="entry name" value="DNA primase core"/>
    <property type="match status" value="1"/>
</dbReference>
<comment type="subunit">
    <text evidence="12">Monomer. Interacts with DnaB.</text>
</comment>
<feature type="zinc finger region" description="CHC2-type" evidence="12 14">
    <location>
        <begin position="40"/>
        <end position="64"/>
    </location>
</feature>
<dbReference type="CDD" id="cd03364">
    <property type="entry name" value="TOPRIM_DnaG_primases"/>
    <property type="match status" value="1"/>
</dbReference>
<dbReference type="Proteomes" id="UP000055136">
    <property type="component" value="Chromosome"/>
</dbReference>
<dbReference type="GO" id="GO:0005737">
    <property type="term" value="C:cytoplasm"/>
    <property type="evidence" value="ECO:0007669"/>
    <property type="project" value="TreeGrafter"/>
</dbReference>
<keyword evidence="1 12" id="KW-0240">DNA-directed RNA polymerase</keyword>
<keyword evidence="4 12" id="KW-0548">Nucleotidyltransferase</keyword>
<evidence type="ECO:0000256" key="4">
    <source>
        <dbReference type="ARBA" id="ARBA00022695"/>
    </source>
</evidence>
<dbReference type="PIRSF" id="PIRSF002811">
    <property type="entry name" value="DnaG"/>
    <property type="match status" value="1"/>
</dbReference>
<keyword evidence="2 12" id="KW-0639">Primosome</keyword>
<evidence type="ECO:0000256" key="12">
    <source>
        <dbReference type="HAMAP-Rule" id="MF_00974"/>
    </source>
</evidence>
<dbReference type="Gene3D" id="1.10.860.10">
    <property type="entry name" value="DNAb Helicase, Chain A"/>
    <property type="match status" value="1"/>
</dbReference>
<evidence type="ECO:0000256" key="6">
    <source>
        <dbReference type="ARBA" id="ARBA00022723"/>
    </source>
</evidence>
<name>A0A0S2TAF0_9GAMM</name>
<dbReference type="InterPro" id="IPR037068">
    <property type="entry name" value="DNA_primase_core_N_sf"/>
</dbReference>
<keyword evidence="7 12" id="KW-0863">Zinc-finger</keyword>
<dbReference type="Pfam" id="PF08275">
    <property type="entry name" value="DNAG_N"/>
    <property type="match status" value="1"/>
</dbReference>
<dbReference type="SUPFAM" id="SSF117023">
    <property type="entry name" value="DNA primase DnaG, C-terminal domain"/>
    <property type="match status" value="1"/>
</dbReference>
<evidence type="ECO:0000256" key="14">
    <source>
        <dbReference type="PIRSR" id="PIRSR002811-1"/>
    </source>
</evidence>
<accession>A0A0S2TAF0</accession>
<proteinExistence type="inferred from homology"/>
<dbReference type="GO" id="GO:0003677">
    <property type="term" value="F:DNA binding"/>
    <property type="evidence" value="ECO:0007669"/>
    <property type="project" value="UniProtKB-KW"/>
</dbReference>
<reference evidence="16" key="1">
    <citation type="submission" date="2015-10" db="EMBL/GenBank/DDBJ databases">
        <title>Description of Candidatus Tenderia electrophaga gen. nov, sp. nov., an Uncultivated Electroautotroph from a Biocathode Enrichment.</title>
        <authorList>
            <person name="Eddie B.J."/>
            <person name="Malanoski A.P."/>
            <person name="Wang Z."/>
            <person name="Hall R.J."/>
            <person name="Oh S.D."/>
            <person name="Heiner C."/>
            <person name="Lin B."/>
            <person name="Strycharz-Glaven S.M."/>
        </authorList>
    </citation>
    <scope>NUCLEOTIDE SEQUENCE [LARGE SCALE GENOMIC DNA]</scope>
    <source>
        <strain evidence="16">NRL1</strain>
    </source>
</reference>
<dbReference type="InterPro" id="IPR036977">
    <property type="entry name" value="DNA_primase_Znf_CHC2"/>
</dbReference>
<keyword evidence="17" id="KW-1185">Reference proteome</keyword>
<comment type="domain">
    <text evidence="12">Contains an N-terminal zinc-binding domain, a central core domain that contains the primase activity, and a C-terminal DnaB-binding domain.</text>
</comment>
<protein>
    <recommendedName>
        <fullName evidence="12 13">DNA primase</fullName>
        <ecNumber evidence="12">2.7.7.101</ecNumber>
    </recommendedName>
</protein>
<dbReference type="FunFam" id="3.90.980.10:FF:000001">
    <property type="entry name" value="DNA primase"/>
    <property type="match status" value="1"/>
</dbReference>
<keyword evidence="10 12" id="KW-0238">DNA-binding</keyword>
<keyword evidence="5 12" id="KW-0235">DNA replication</keyword>
<evidence type="ECO:0000259" key="15">
    <source>
        <dbReference type="PROSITE" id="PS50880"/>
    </source>
</evidence>
<evidence type="ECO:0000256" key="13">
    <source>
        <dbReference type="PIRNR" id="PIRNR002811"/>
    </source>
</evidence>
<keyword evidence="8 12" id="KW-0862">Zinc</keyword>
<organism evidence="16 17">
    <name type="scientific">Candidatus Tenderia electrophaga</name>
    <dbReference type="NCBI Taxonomy" id="1748243"/>
    <lineage>
        <taxon>Bacteria</taxon>
        <taxon>Pseudomonadati</taxon>
        <taxon>Pseudomonadota</taxon>
        <taxon>Gammaproteobacteria</taxon>
        <taxon>Candidatus Tenderiales</taxon>
        <taxon>Candidatus Tenderiaceae</taxon>
        <taxon>Candidatus Tenderia</taxon>
    </lineage>
</organism>
<dbReference type="Pfam" id="PF01807">
    <property type="entry name" value="Zn_ribbon_DnaG"/>
    <property type="match status" value="1"/>
</dbReference>
<dbReference type="InterPro" id="IPR002694">
    <property type="entry name" value="Znf_CHC2"/>
</dbReference>
<keyword evidence="9" id="KW-0460">Magnesium</keyword>
<dbReference type="SUPFAM" id="SSF57783">
    <property type="entry name" value="Zinc beta-ribbon"/>
    <property type="match status" value="1"/>
</dbReference>
<dbReference type="KEGG" id="tee:Tel_02675"/>
<comment type="cofactor">
    <cofactor evidence="12 13 14">
        <name>Zn(2+)</name>
        <dbReference type="ChEBI" id="CHEBI:29105"/>
    </cofactor>
    <text evidence="12 13 14">Binds 1 zinc ion per monomer.</text>
</comment>
<dbReference type="GO" id="GO:1990077">
    <property type="term" value="C:primosome complex"/>
    <property type="evidence" value="ECO:0007669"/>
    <property type="project" value="UniProtKB-KW"/>
</dbReference>
<dbReference type="Pfam" id="PF08278">
    <property type="entry name" value="DnaG_DnaB_bind"/>
    <property type="match status" value="1"/>
</dbReference>
<comment type="catalytic activity">
    <reaction evidence="12">
        <text>ssDNA + n NTP = ssDNA/pppN(pN)n-1 hybrid + (n-1) diphosphate.</text>
        <dbReference type="EC" id="2.7.7.101"/>
    </reaction>
</comment>
<feature type="domain" description="Toprim" evidence="15">
    <location>
        <begin position="258"/>
        <end position="340"/>
    </location>
</feature>
<dbReference type="InterPro" id="IPR013173">
    <property type="entry name" value="DNA_primase_DnaG_DnaB-bd_dom"/>
</dbReference>
<sequence>MAGRIPQHFIDELLSRIDIVDVIDSRVPLRKTGRDYQARCPFHEEKTPSFTVSQTKQFYHCFGCGAHGSAIGFLMDYEHMDFIEVVKELAQRSGMELPTLERNTPDKRQQQDLHPIMQEAANVYRHQLKHHADATKAVDYLKQRGLTGEIAAEYGIGFAPPGWDTLCSRLGVDAQRRQQLITTGMAIEKDGGGMYDRFRNRVMFPIRDRRGRVIAFGGRVIDNADKPKYLNSPESPLFHKGRELYGLFEARQALRQIDRLLVVEGYMDVIALAQHGIRYAVATLGTALTPEHLSPLFRISSEVVFCFDGDRAGRDAAWKALDIMLPELKDGRTARFMFLPEGEDPDSLVRAIGKPAFEARTASALSLSDFLLQNLTQRVDMSAIDGRARLVDLTRPKLAKISNTVFKHMLINELANRVNIPSAEMIQLLGERPGKRRGPANSRMQSGESRTLSPVRTAISLLLERPDLAGHVADPARFRDLEEPGMGLLVELLELIQKRPNISCGAILEHWRDRPEGKHLNRLASASSAIPSDGYEHEFNDALRLLDKQRVDRSYRALLRKGETGGLSPEEKQLLTQLLQEKQALSQPNRRPDSP</sequence>
<evidence type="ECO:0000256" key="8">
    <source>
        <dbReference type="ARBA" id="ARBA00022833"/>
    </source>
</evidence>
<dbReference type="EMBL" id="CP013099">
    <property type="protein sequence ID" value="ALP52133.1"/>
    <property type="molecule type" value="Genomic_DNA"/>
</dbReference>
<dbReference type="HAMAP" id="MF_00974">
    <property type="entry name" value="DNA_primase_DnaG"/>
    <property type="match status" value="1"/>
</dbReference>
<evidence type="ECO:0000256" key="2">
    <source>
        <dbReference type="ARBA" id="ARBA00022515"/>
    </source>
</evidence>
<comment type="similarity">
    <text evidence="12 13">Belongs to the DnaG primase family.</text>
</comment>
<dbReference type="InterPro" id="IPR030846">
    <property type="entry name" value="DnaG_bac"/>
</dbReference>
<dbReference type="InterPro" id="IPR006295">
    <property type="entry name" value="DNA_primase_DnaG"/>
</dbReference>
<dbReference type="GO" id="GO:0000428">
    <property type="term" value="C:DNA-directed RNA polymerase complex"/>
    <property type="evidence" value="ECO:0007669"/>
    <property type="project" value="UniProtKB-KW"/>
</dbReference>
<evidence type="ECO:0000256" key="7">
    <source>
        <dbReference type="ARBA" id="ARBA00022771"/>
    </source>
</evidence>
<dbReference type="Pfam" id="PF13155">
    <property type="entry name" value="Toprim_2"/>
    <property type="match status" value="1"/>
</dbReference>
<evidence type="ECO:0000256" key="11">
    <source>
        <dbReference type="ARBA" id="ARBA00023163"/>
    </source>
</evidence>
<dbReference type="GO" id="GO:0003899">
    <property type="term" value="F:DNA-directed RNA polymerase activity"/>
    <property type="evidence" value="ECO:0007669"/>
    <property type="project" value="UniProtKB-UniRule"/>
</dbReference>
<evidence type="ECO:0000313" key="17">
    <source>
        <dbReference type="Proteomes" id="UP000055136"/>
    </source>
</evidence>
<dbReference type="InterPro" id="IPR016136">
    <property type="entry name" value="DNA_helicase_N/primase_C"/>
</dbReference>
<evidence type="ECO:0000256" key="1">
    <source>
        <dbReference type="ARBA" id="ARBA00022478"/>
    </source>
</evidence>
<keyword evidence="11 12" id="KW-0804">Transcription</keyword>
<dbReference type="FunFam" id="3.40.1360.10:FF:000002">
    <property type="entry name" value="DNA primase"/>
    <property type="match status" value="1"/>
</dbReference>
<dbReference type="Gene3D" id="1.20.50.20">
    <property type="entry name" value="DnaG, RNA polymerase domain, helical bundle"/>
    <property type="match status" value="1"/>
</dbReference>
<keyword evidence="6 12" id="KW-0479">Metal-binding</keyword>
<dbReference type="PROSITE" id="PS50880">
    <property type="entry name" value="TOPRIM"/>
    <property type="match status" value="1"/>
</dbReference>
<dbReference type="NCBIfam" id="TIGR01391">
    <property type="entry name" value="dnaG"/>
    <property type="match status" value="1"/>
</dbReference>
<keyword evidence="3 12" id="KW-0808">Transferase</keyword>
<evidence type="ECO:0000256" key="9">
    <source>
        <dbReference type="ARBA" id="ARBA00022842"/>
    </source>
</evidence>
<dbReference type="Gene3D" id="3.90.580.10">
    <property type="entry name" value="Zinc finger, CHC2-type domain"/>
    <property type="match status" value="1"/>
</dbReference>
<dbReference type="SMART" id="SM00493">
    <property type="entry name" value="TOPRIM"/>
    <property type="match status" value="1"/>
</dbReference>
<dbReference type="Gene3D" id="3.90.980.10">
    <property type="entry name" value="DNA primase, catalytic core, N-terminal domain"/>
    <property type="match status" value="1"/>
</dbReference>
<dbReference type="InterPro" id="IPR034151">
    <property type="entry name" value="TOPRIM_DnaG_bac"/>
</dbReference>
<dbReference type="PANTHER" id="PTHR30313">
    <property type="entry name" value="DNA PRIMASE"/>
    <property type="match status" value="1"/>
</dbReference>
<dbReference type="PANTHER" id="PTHR30313:SF2">
    <property type="entry name" value="DNA PRIMASE"/>
    <property type="match status" value="1"/>
</dbReference>
<dbReference type="InterPro" id="IPR006171">
    <property type="entry name" value="TOPRIM_dom"/>
</dbReference>
<dbReference type="Gene3D" id="3.40.1360.10">
    <property type="match status" value="1"/>
</dbReference>
<evidence type="ECO:0000256" key="5">
    <source>
        <dbReference type="ARBA" id="ARBA00022705"/>
    </source>
</evidence>
<dbReference type="AlphaFoldDB" id="A0A0S2TAF0"/>
<dbReference type="STRING" id="1748243.Tel_02675"/>
<dbReference type="InterPro" id="IPR013264">
    <property type="entry name" value="DNAG_N"/>
</dbReference>
<gene>
    <name evidence="12" type="primary">dnaG</name>
    <name evidence="16" type="ORF">Tel_02675</name>
</gene>
<dbReference type="SMART" id="SM00400">
    <property type="entry name" value="ZnF_CHCC"/>
    <property type="match status" value="1"/>
</dbReference>
<evidence type="ECO:0000256" key="10">
    <source>
        <dbReference type="ARBA" id="ARBA00023125"/>
    </source>
</evidence>
<dbReference type="InterPro" id="IPR019475">
    <property type="entry name" value="DNA_primase_DnaB-bd"/>
</dbReference>
<dbReference type="GO" id="GO:0006269">
    <property type="term" value="P:DNA replication, synthesis of primer"/>
    <property type="evidence" value="ECO:0007669"/>
    <property type="project" value="UniProtKB-UniRule"/>
</dbReference>
<evidence type="ECO:0000313" key="16">
    <source>
        <dbReference type="EMBL" id="ALP52133.1"/>
    </source>
</evidence>